<dbReference type="GO" id="GO:0009098">
    <property type="term" value="P:L-leucine biosynthetic process"/>
    <property type="evidence" value="ECO:0007669"/>
    <property type="project" value="UniProtKB-UniRule"/>
</dbReference>
<dbReference type="Pfam" id="PF00682">
    <property type="entry name" value="HMGL-like"/>
    <property type="match status" value="1"/>
</dbReference>
<dbReference type="InterPro" id="IPR036230">
    <property type="entry name" value="LeuA_allosteric_dom_sf"/>
</dbReference>
<comment type="cofactor">
    <cofactor evidence="11">
        <name>Mn(2+)</name>
        <dbReference type="ChEBI" id="CHEBI:29035"/>
    </cofactor>
</comment>
<keyword evidence="11" id="KW-0963">Cytoplasm</keyword>
<dbReference type="Proteomes" id="UP000283095">
    <property type="component" value="Chromosome"/>
</dbReference>
<dbReference type="PANTHER" id="PTHR10277">
    <property type="entry name" value="HOMOCITRATE SYNTHASE-RELATED"/>
    <property type="match status" value="1"/>
</dbReference>
<dbReference type="Pfam" id="PF22617">
    <property type="entry name" value="HCS_D2"/>
    <property type="match status" value="1"/>
</dbReference>
<evidence type="ECO:0000256" key="6">
    <source>
        <dbReference type="ARBA" id="ARBA00022605"/>
    </source>
</evidence>
<evidence type="ECO:0000256" key="5">
    <source>
        <dbReference type="ARBA" id="ARBA00022430"/>
    </source>
</evidence>
<dbReference type="AlphaFoldDB" id="A0A3T0KQX1"/>
<reference evidence="13 14" key="1">
    <citation type="submission" date="2018-01" db="EMBL/GenBank/DDBJ databases">
        <title>Bacillus asahii Genome sequencing and assembly.</title>
        <authorList>
            <person name="Jiang H."/>
            <person name="Feng Y."/>
            <person name="Zhao F."/>
            <person name="Lin X."/>
        </authorList>
    </citation>
    <scope>NUCLEOTIDE SEQUENCE [LARGE SCALE GENOMIC DNA]</scope>
    <source>
        <strain evidence="13 14">OM18</strain>
    </source>
</reference>
<dbReference type="SUPFAM" id="SSF51569">
    <property type="entry name" value="Aldolase"/>
    <property type="match status" value="1"/>
</dbReference>
<feature type="binding site" evidence="11">
    <location>
        <position position="16"/>
    </location>
    <ligand>
        <name>Mn(2+)</name>
        <dbReference type="ChEBI" id="CHEBI:29035"/>
    </ligand>
</feature>
<dbReference type="GO" id="GO:0003852">
    <property type="term" value="F:2-isopropylmalate synthase activity"/>
    <property type="evidence" value="ECO:0007669"/>
    <property type="project" value="UniProtKB-UniRule"/>
</dbReference>
<dbReference type="InterPro" id="IPR054691">
    <property type="entry name" value="LeuA/HCS_post-cat"/>
</dbReference>
<dbReference type="FunFam" id="3.20.20.70:FF:000010">
    <property type="entry name" value="2-isopropylmalate synthase"/>
    <property type="match status" value="1"/>
</dbReference>
<keyword evidence="8 11" id="KW-0479">Metal-binding</keyword>
<feature type="binding site" evidence="11">
    <location>
        <position position="240"/>
    </location>
    <ligand>
        <name>Mn(2+)</name>
        <dbReference type="ChEBI" id="CHEBI:29035"/>
    </ligand>
</feature>
<dbReference type="Pfam" id="PF08502">
    <property type="entry name" value="LeuA_dimer"/>
    <property type="match status" value="1"/>
</dbReference>
<evidence type="ECO:0000256" key="9">
    <source>
        <dbReference type="ARBA" id="ARBA00023211"/>
    </source>
</evidence>
<evidence type="ECO:0000256" key="2">
    <source>
        <dbReference type="ARBA" id="ARBA00009396"/>
    </source>
</evidence>
<accession>A0A3T0KQX1</accession>
<comment type="catalytic activity">
    <reaction evidence="11">
        <text>3-methyl-2-oxobutanoate + acetyl-CoA + H2O = (2S)-2-isopropylmalate + CoA + H(+)</text>
        <dbReference type="Rhea" id="RHEA:21524"/>
        <dbReference type="ChEBI" id="CHEBI:1178"/>
        <dbReference type="ChEBI" id="CHEBI:11851"/>
        <dbReference type="ChEBI" id="CHEBI:15377"/>
        <dbReference type="ChEBI" id="CHEBI:15378"/>
        <dbReference type="ChEBI" id="CHEBI:57287"/>
        <dbReference type="ChEBI" id="CHEBI:57288"/>
        <dbReference type="EC" id="2.3.3.13"/>
    </reaction>
</comment>
<feature type="domain" description="Pyruvate carboxyltransferase" evidence="12">
    <location>
        <begin position="7"/>
        <end position="269"/>
    </location>
</feature>
<dbReference type="InterPro" id="IPR005671">
    <property type="entry name" value="LeuA_bact_synth"/>
</dbReference>
<comment type="pathway">
    <text evidence="1 11">Amino-acid biosynthesis; L-leucine biosynthesis; L-leucine from 3-methyl-2-oxobutanoate: step 1/4.</text>
</comment>
<dbReference type="HAMAP" id="MF_01025">
    <property type="entry name" value="LeuA_type1"/>
    <property type="match status" value="1"/>
</dbReference>
<dbReference type="CDD" id="cd07940">
    <property type="entry name" value="DRE_TIM_IPMS"/>
    <property type="match status" value="1"/>
</dbReference>
<evidence type="ECO:0000256" key="10">
    <source>
        <dbReference type="ARBA" id="ARBA00023304"/>
    </source>
</evidence>
<dbReference type="UniPathway" id="UPA00048">
    <property type="reaction ID" value="UER00070"/>
</dbReference>
<dbReference type="GO" id="GO:0003985">
    <property type="term" value="F:acetyl-CoA C-acetyltransferase activity"/>
    <property type="evidence" value="ECO:0007669"/>
    <property type="project" value="UniProtKB-UniRule"/>
</dbReference>
<protein>
    <recommendedName>
        <fullName evidence="4 11">2-isopropylmalate synthase</fullName>
        <ecNumber evidence="3 11">2.3.3.13</ecNumber>
    </recommendedName>
    <alternativeName>
        <fullName evidence="11">Alpha-IPM synthase</fullName>
    </alternativeName>
    <alternativeName>
        <fullName evidence="11">Alpha-isopropylmalate synthase</fullName>
    </alternativeName>
</protein>
<evidence type="ECO:0000256" key="11">
    <source>
        <dbReference type="HAMAP-Rule" id="MF_01025"/>
    </source>
</evidence>
<organism evidence="13 14">
    <name type="scientific">Peribacillus asahii</name>
    <dbReference type="NCBI Taxonomy" id="228899"/>
    <lineage>
        <taxon>Bacteria</taxon>
        <taxon>Bacillati</taxon>
        <taxon>Bacillota</taxon>
        <taxon>Bacilli</taxon>
        <taxon>Bacillales</taxon>
        <taxon>Bacillaceae</taxon>
        <taxon>Peribacillus</taxon>
    </lineage>
</organism>
<keyword evidence="5 11" id="KW-0432">Leucine biosynthesis</keyword>
<keyword evidence="9 11" id="KW-0464">Manganese</keyword>
<dbReference type="KEGG" id="pasa:BAOM_2167"/>
<dbReference type="InterPro" id="IPR000891">
    <property type="entry name" value="PYR_CT"/>
</dbReference>
<evidence type="ECO:0000256" key="1">
    <source>
        <dbReference type="ARBA" id="ARBA00004689"/>
    </source>
</evidence>
<dbReference type="GO" id="GO:0005737">
    <property type="term" value="C:cytoplasm"/>
    <property type="evidence" value="ECO:0007669"/>
    <property type="project" value="UniProtKB-UniRule"/>
</dbReference>
<comment type="similarity">
    <text evidence="2 11">Belongs to the alpha-IPM synthase/homocitrate synthase family. LeuA type 1 subfamily.</text>
</comment>
<dbReference type="FunFam" id="1.10.238.260:FF:000001">
    <property type="entry name" value="2-isopropylmalate synthase"/>
    <property type="match status" value="1"/>
</dbReference>
<evidence type="ECO:0000313" key="13">
    <source>
        <dbReference type="EMBL" id="AZV42776.1"/>
    </source>
</evidence>
<dbReference type="InterPro" id="IPR013709">
    <property type="entry name" value="2-isopropylmalate_synth_dimer"/>
</dbReference>
<proteinExistence type="inferred from homology"/>
<dbReference type="Gene3D" id="3.20.20.70">
    <property type="entry name" value="Aldolase class I"/>
    <property type="match status" value="1"/>
</dbReference>
<dbReference type="RefSeq" id="WP_373995325.1">
    <property type="nucleotide sequence ID" value="NZ_CP026095.1"/>
</dbReference>
<feature type="binding site" evidence="11">
    <location>
        <position position="206"/>
    </location>
    <ligand>
        <name>Mn(2+)</name>
        <dbReference type="ChEBI" id="CHEBI:29035"/>
    </ligand>
</feature>
<dbReference type="SMART" id="SM00917">
    <property type="entry name" value="LeuA_dimer"/>
    <property type="match status" value="1"/>
</dbReference>
<dbReference type="GO" id="GO:0030145">
    <property type="term" value="F:manganese ion binding"/>
    <property type="evidence" value="ECO:0007669"/>
    <property type="project" value="UniProtKB-UniRule"/>
</dbReference>
<evidence type="ECO:0000259" key="12">
    <source>
        <dbReference type="PROSITE" id="PS50991"/>
    </source>
</evidence>
<evidence type="ECO:0000256" key="3">
    <source>
        <dbReference type="ARBA" id="ARBA00012973"/>
    </source>
</evidence>
<evidence type="ECO:0000256" key="7">
    <source>
        <dbReference type="ARBA" id="ARBA00022679"/>
    </source>
</evidence>
<comment type="function">
    <text evidence="11">Catalyzes the condensation of the acetyl group of acetyl-CoA with 3-methyl-2-oxobutanoate (2-ketoisovalerate) to form 3-carboxy-3-hydroxy-4-methylpentanoate (2-isopropylmalate).</text>
</comment>
<dbReference type="InterPro" id="IPR002034">
    <property type="entry name" value="AIPM/Hcit_synth_CS"/>
</dbReference>
<keyword evidence="7 11" id="KW-0808">Transferase</keyword>
<keyword evidence="10 11" id="KW-0100">Branched-chain amino acid biosynthesis</keyword>
<dbReference type="NCBIfam" id="NF002086">
    <property type="entry name" value="PRK00915.1-3"/>
    <property type="match status" value="1"/>
</dbReference>
<feature type="region of interest" description="Regulatory domain" evidence="11">
    <location>
        <begin position="394"/>
        <end position="513"/>
    </location>
</feature>
<dbReference type="EMBL" id="CP026095">
    <property type="protein sequence ID" value="AZV42776.1"/>
    <property type="molecule type" value="Genomic_DNA"/>
</dbReference>
<dbReference type="PROSITE" id="PS00816">
    <property type="entry name" value="AIPM_HOMOCIT_SYNTH_2"/>
    <property type="match status" value="1"/>
</dbReference>
<dbReference type="PANTHER" id="PTHR10277:SF9">
    <property type="entry name" value="2-ISOPROPYLMALATE SYNTHASE 1, CHLOROPLASTIC-RELATED"/>
    <property type="match status" value="1"/>
</dbReference>
<evidence type="ECO:0000256" key="4">
    <source>
        <dbReference type="ARBA" id="ARBA00018198"/>
    </source>
</evidence>
<name>A0A3T0KQX1_9BACI</name>
<sequence>MMENKRVYFFDTTLRDGEQTPGVNLNQEEKVEIALRLEKLGIDIIEAGFAAASPGDAQAIRAVAQAVSKPMVVSLARTNKEDIDAVINAIGDIDNTGIHIFIATSPIHRERKLGLTKEQVVAKAVESVSYAAKHFKHIEFSCEDSTRTELDFLCEVAEKVIEAGATVLNFPDTVGYTTPEEYIKQFQYIKENTAGIENVRLSCHCHDDLGLALSNSIAAIKAGVTQVEGCINGIGERAGNVALEEVAALLETRKDYYHKETGIDLKEVARTSKLVSRLTGIAIPPNKAVIGGNAFAHSSGIHQDGVIKDKSTYEIMKPESIGFHETKLVLGKLSGRNALKKRYEELGYFVNDEQLREVFKKYKDLADRKKEIFDEDIIALLETQTTKEKHSLYSFKDFSLQILTDNRYRAFVNIVHSDGSLIEGIGEGNGPIDALYKGIDGALQLEDTELVDYKINSISQGKDSIGEVFVKVRKKGSLFQGRAINVDIIVASANAYIDAINRLKTPHENLSKI</sequence>
<dbReference type="Gene3D" id="1.10.238.260">
    <property type="match status" value="1"/>
</dbReference>
<dbReference type="InterPro" id="IPR013785">
    <property type="entry name" value="Aldolase_TIM"/>
</dbReference>
<feature type="binding site" evidence="11">
    <location>
        <position position="204"/>
    </location>
    <ligand>
        <name>Mn(2+)</name>
        <dbReference type="ChEBI" id="CHEBI:29035"/>
    </ligand>
</feature>
<evidence type="ECO:0000256" key="8">
    <source>
        <dbReference type="ARBA" id="ARBA00022723"/>
    </source>
</evidence>
<evidence type="ECO:0000313" key="14">
    <source>
        <dbReference type="Proteomes" id="UP000283095"/>
    </source>
</evidence>
<dbReference type="NCBIfam" id="TIGR00973">
    <property type="entry name" value="leuA_bact"/>
    <property type="match status" value="1"/>
</dbReference>
<dbReference type="EC" id="2.3.3.13" evidence="3 11"/>
<dbReference type="PROSITE" id="PS50991">
    <property type="entry name" value="PYR_CT"/>
    <property type="match status" value="1"/>
</dbReference>
<dbReference type="Gene3D" id="3.30.160.270">
    <property type="match status" value="1"/>
</dbReference>
<dbReference type="InterPro" id="IPR050073">
    <property type="entry name" value="2-IPM_HCS-like"/>
</dbReference>
<comment type="subunit">
    <text evidence="11">Homodimer.</text>
</comment>
<dbReference type="PROSITE" id="PS00815">
    <property type="entry name" value="AIPM_HOMOCIT_SYNTH_1"/>
    <property type="match status" value="1"/>
</dbReference>
<keyword evidence="6 11" id="KW-0028">Amino-acid biosynthesis</keyword>
<dbReference type="SUPFAM" id="SSF110921">
    <property type="entry name" value="2-isopropylmalate synthase LeuA, allosteric (dimerisation) domain"/>
    <property type="match status" value="1"/>
</dbReference>
<gene>
    <name evidence="11" type="primary">leuA</name>
    <name evidence="13" type="ORF">BAOM_2167</name>
</gene>